<protein>
    <submittedName>
        <fullName evidence="1">Isoleucine-tRNA ligase-like protein</fullName>
    </submittedName>
</protein>
<sequence>VSSDFPMLREIKEGRILLMWEDVVSFLQKGTIVEKLNEEVAKDGQHLRHLNGICEGHILRSIYAIFRVASAPLMSSDLLQEFPNLCLAIWTTTPRTIPANAG</sequence>
<reference evidence="1 2" key="2">
    <citation type="journal article" date="2017" name="Front. Plant Sci.">
        <title>Gene Classification and Mining of Molecular Markers Useful in Red Clover (Trifolium pratense) Breeding.</title>
        <authorList>
            <person name="Istvanek J."/>
            <person name="Dluhosova J."/>
            <person name="Dluhos P."/>
            <person name="Patkova L."/>
            <person name="Nedelnik J."/>
            <person name="Repkova J."/>
        </authorList>
    </citation>
    <scope>NUCLEOTIDE SEQUENCE [LARGE SCALE GENOMIC DNA]</scope>
    <source>
        <strain evidence="2">cv. Tatra</strain>
        <tissue evidence="1">Young leaves</tissue>
    </source>
</reference>
<organism evidence="1 2">
    <name type="scientific">Trifolium pratense</name>
    <name type="common">Red clover</name>
    <dbReference type="NCBI Taxonomy" id="57577"/>
    <lineage>
        <taxon>Eukaryota</taxon>
        <taxon>Viridiplantae</taxon>
        <taxon>Streptophyta</taxon>
        <taxon>Embryophyta</taxon>
        <taxon>Tracheophyta</taxon>
        <taxon>Spermatophyta</taxon>
        <taxon>Magnoliopsida</taxon>
        <taxon>eudicotyledons</taxon>
        <taxon>Gunneridae</taxon>
        <taxon>Pentapetalae</taxon>
        <taxon>rosids</taxon>
        <taxon>fabids</taxon>
        <taxon>Fabales</taxon>
        <taxon>Fabaceae</taxon>
        <taxon>Papilionoideae</taxon>
        <taxon>50 kb inversion clade</taxon>
        <taxon>NPAAA clade</taxon>
        <taxon>Hologalegina</taxon>
        <taxon>IRL clade</taxon>
        <taxon>Trifolieae</taxon>
        <taxon>Trifolium</taxon>
    </lineage>
</organism>
<reference evidence="1 2" key="1">
    <citation type="journal article" date="2014" name="Am. J. Bot.">
        <title>Genome assembly and annotation for red clover (Trifolium pratense; Fabaceae).</title>
        <authorList>
            <person name="Istvanek J."/>
            <person name="Jaros M."/>
            <person name="Krenek A."/>
            <person name="Repkova J."/>
        </authorList>
    </citation>
    <scope>NUCLEOTIDE SEQUENCE [LARGE SCALE GENOMIC DNA]</scope>
    <source>
        <strain evidence="2">cv. Tatra</strain>
        <tissue evidence="1">Young leaves</tissue>
    </source>
</reference>
<feature type="non-terminal residue" evidence="1">
    <location>
        <position position="1"/>
    </location>
</feature>
<dbReference type="AlphaFoldDB" id="A0A2K3LY73"/>
<gene>
    <name evidence="1" type="ORF">L195_g039527</name>
</gene>
<accession>A0A2K3LY73</accession>
<proteinExistence type="predicted"/>
<dbReference type="ExpressionAtlas" id="A0A2K3LY73">
    <property type="expression patterns" value="baseline"/>
</dbReference>
<keyword evidence="1" id="KW-0436">Ligase</keyword>
<evidence type="ECO:0000313" key="2">
    <source>
        <dbReference type="Proteomes" id="UP000236291"/>
    </source>
</evidence>
<dbReference type="EMBL" id="ASHM01044223">
    <property type="protein sequence ID" value="PNX83484.1"/>
    <property type="molecule type" value="Genomic_DNA"/>
</dbReference>
<evidence type="ECO:0000313" key="1">
    <source>
        <dbReference type="EMBL" id="PNX83484.1"/>
    </source>
</evidence>
<name>A0A2K3LY73_TRIPR</name>
<dbReference type="GO" id="GO:0016874">
    <property type="term" value="F:ligase activity"/>
    <property type="evidence" value="ECO:0007669"/>
    <property type="project" value="UniProtKB-KW"/>
</dbReference>
<dbReference type="Proteomes" id="UP000236291">
    <property type="component" value="Unassembled WGS sequence"/>
</dbReference>
<dbReference type="STRING" id="57577.A0A2K3LY73"/>
<comment type="caution">
    <text evidence="1">The sequence shown here is derived from an EMBL/GenBank/DDBJ whole genome shotgun (WGS) entry which is preliminary data.</text>
</comment>